<comment type="caution">
    <text evidence="3">The sequence shown here is derived from an EMBL/GenBank/DDBJ whole genome shotgun (WGS) entry which is preliminary data.</text>
</comment>
<reference evidence="3 4" key="1">
    <citation type="submission" date="2019-09" db="EMBL/GenBank/DDBJ databases">
        <title>Screening of Novel Bioactive Compounds from Soil-Associated.</title>
        <authorList>
            <person name="Gong X."/>
        </authorList>
    </citation>
    <scope>NUCLEOTIDE SEQUENCE [LARGE SCALE GENOMIC DNA]</scope>
    <source>
        <strain evidence="3 4">Gxj-6</strain>
    </source>
</reference>
<evidence type="ECO:0000313" key="3">
    <source>
        <dbReference type="EMBL" id="KAA9379663.1"/>
    </source>
</evidence>
<sequence length="335" mass="37138">MPTTKSKTAADEAEERRPPERVLDLGQGLELWRVHVDDLHEQELNAQAMPPAMFERLSATIGRDGRLESLPLCGMVNDRLEIISGHHRVRASRAAGVAYVWTIVDITGLTADQVKAKQLAHNAIHGQSEEQIVARIYAQISDVDARLEAFVTPPDIEIIPPRVSLPNLDLDLAYRTVLITFLPHQADQFETAVKQITEQVDLDRDHLYLVDRSLYEQWQALTRRIGREYDARALSTVVSRIITTTAQALGLDGADPDELDPHAHTPLAELLGTALVPPRTAAVIQTVVDEALARNTVTKSTRHRLVEEVFAAYADAHHITLPDDDDPSEPADGQP</sequence>
<evidence type="ECO:0000256" key="1">
    <source>
        <dbReference type="SAM" id="MobiDB-lite"/>
    </source>
</evidence>
<evidence type="ECO:0000313" key="4">
    <source>
        <dbReference type="Proteomes" id="UP000327011"/>
    </source>
</evidence>
<dbReference type="SUPFAM" id="SSF110849">
    <property type="entry name" value="ParB/Sulfiredoxin"/>
    <property type="match status" value="1"/>
</dbReference>
<dbReference type="RefSeq" id="WP_150932852.1">
    <property type="nucleotide sequence ID" value="NZ_VYTZ01000003.1"/>
</dbReference>
<evidence type="ECO:0000259" key="2">
    <source>
        <dbReference type="Pfam" id="PF02195"/>
    </source>
</evidence>
<gene>
    <name evidence="3" type="ORF">F5972_08400</name>
</gene>
<keyword evidence="4" id="KW-1185">Reference proteome</keyword>
<proteinExistence type="predicted"/>
<dbReference type="AlphaFoldDB" id="A0A5J5K878"/>
<dbReference type="Pfam" id="PF02195">
    <property type="entry name" value="ParB_N"/>
    <property type="match status" value="1"/>
</dbReference>
<dbReference type="InterPro" id="IPR003115">
    <property type="entry name" value="ParB_N"/>
</dbReference>
<feature type="domain" description="ParB-like N-terminal" evidence="2">
    <location>
        <begin position="33"/>
        <end position="104"/>
    </location>
</feature>
<dbReference type="Proteomes" id="UP000327011">
    <property type="component" value="Unassembled WGS sequence"/>
</dbReference>
<organism evidence="3 4">
    <name type="scientific">Microbispora cellulosiformans</name>
    <dbReference type="NCBI Taxonomy" id="2614688"/>
    <lineage>
        <taxon>Bacteria</taxon>
        <taxon>Bacillati</taxon>
        <taxon>Actinomycetota</taxon>
        <taxon>Actinomycetes</taxon>
        <taxon>Streptosporangiales</taxon>
        <taxon>Streptosporangiaceae</taxon>
        <taxon>Microbispora</taxon>
    </lineage>
</organism>
<dbReference type="InterPro" id="IPR036086">
    <property type="entry name" value="ParB/Sulfiredoxin_sf"/>
</dbReference>
<name>A0A5J5K878_9ACTN</name>
<dbReference type="Gene3D" id="3.90.1530.10">
    <property type="entry name" value="Conserved hypothetical protein from pyrococcus furiosus pfu- 392566-001, ParB domain"/>
    <property type="match status" value="1"/>
</dbReference>
<feature type="compositionally biased region" description="Basic and acidic residues" evidence="1">
    <location>
        <begin position="8"/>
        <end position="20"/>
    </location>
</feature>
<dbReference type="EMBL" id="VYTZ01000003">
    <property type="protein sequence ID" value="KAA9379663.1"/>
    <property type="molecule type" value="Genomic_DNA"/>
</dbReference>
<feature type="region of interest" description="Disordered" evidence="1">
    <location>
        <begin position="1"/>
        <end position="20"/>
    </location>
</feature>
<accession>A0A5J5K878</accession>
<protein>
    <recommendedName>
        <fullName evidence="2">ParB-like N-terminal domain-containing protein</fullName>
    </recommendedName>
</protein>